<feature type="region of interest" description="Disordered" evidence="1">
    <location>
        <begin position="1"/>
        <end position="33"/>
    </location>
</feature>
<proteinExistence type="predicted"/>
<evidence type="ECO:0000256" key="1">
    <source>
        <dbReference type="SAM" id="MobiDB-lite"/>
    </source>
</evidence>
<evidence type="ECO:0000313" key="3">
    <source>
        <dbReference type="Proteomes" id="UP000036367"/>
    </source>
</evidence>
<feature type="compositionally biased region" description="Basic and acidic residues" evidence="1">
    <location>
        <begin position="1"/>
        <end position="15"/>
    </location>
</feature>
<reference evidence="2" key="1">
    <citation type="submission" date="2015-05" db="EMBL/GenBank/DDBJ databases">
        <title>Permanent draft genome of Rhodopirellula islandicus K833.</title>
        <authorList>
            <person name="Kizina J."/>
            <person name="Richter M."/>
            <person name="Glockner F.O."/>
            <person name="Harder J."/>
        </authorList>
    </citation>
    <scope>NUCLEOTIDE SEQUENCE [LARGE SCALE GENOMIC DNA]</scope>
    <source>
        <strain evidence="2">K833</strain>
    </source>
</reference>
<dbReference type="EMBL" id="LECT01000017">
    <property type="protein sequence ID" value="KLU05467.1"/>
    <property type="molecule type" value="Genomic_DNA"/>
</dbReference>
<protein>
    <submittedName>
        <fullName evidence="2">Uncharacterized protein</fullName>
    </submittedName>
</protein>
<gene>
    <name evidence="2" type="ORF">RISK_002099</name>
</gene>
<dbReference type="Proteomes" id="UP000036367">
    <property type="component" value="Unassembled WGS sequence"/>
</dbReference>
<dbReference type="AlphaFoldDB" id="A0A0J1BFY9"/>
<accession>A0A0J1BFY9</accession>
<name>A0A0J1BFY9_RHOIS</name>
<dbReference type="STRING" id="595434.RISK_002099"/>
<evidence type="ECO:0000313" key="2">
    <source>
        <dbReference type="EMBL" id="KLU05467.1"/>
    </source>
</evidence>
<comment type="caution">
    <text evidence="2">The sequence shown here is derived from an EMBL/GenBank/DDBJ whole genome shotgun (WGS) entry which is preliminary data.</text>
</comment>
<sequence length="155" mass="17649">MGGDNHHGRCSERRTFQKRATVGGRAASTPAGQRIGHCDHLTVQRREKDKRKTSLRSFSASLRLTRAFYRSSSLRTNFQFSGVKFHRIVAPFQTVPNLRSPMKWRQMRSGMLAFGRRPPSSLGVRLGFPNEPDTPSLRKEVVDRVGLRVQFPITQ</sequence>
<keyword evidence="3" id="KW-1185">Reference proteome</keyword>
<organism evidence="2 3">
    <name type="scientific">Rhodopirellula islandica</name>
    <dbReference type="NCBI Taxonomy" id="595434"/>
    <lineage>
        <taxon>Bacteria</taxon>
        <taxon>Pseudomonadati</taxon>
        <taxon>Planctomycetota</taxon>
        <taxon>Planctomycetia</taxon>
        <taxon>Pirellulales</taxon>
        <taxon>Pirellulaceae</taxon>
        <taxon>Rhodopirellula</taxon>
    </lineage>
</organism>